<dbReference type="Proteomes" id="UP000228531">
    <property type="component" value="Unassembled WGS sequence"/>
</dbReference>
<feature type="domain" description="Amidase" evidence="2">
    <location>
        <begin position="35"/>
        <end position="226"/>
    </location>
</feature>
<dbReference type="InterPro" id="IPR000120">
    <property type="entry name" value="Amidase"/>
</dbReference>
<evidence type="ECO:0000313" key="4">
    <source>
        <dbReference type="Proteomes" id="UP000228531"/>
    </source>
</evidence>
<keyword evidence="3" id="KW-0808">Transferase</keyword>
<dbReference type="EMBL" id="PGTY01000002">
    <property type="protein sequence ID" value="PJI86303.1"/>
    <property type="molecule type" value="Genomic_DNA"/>
</dbReference>
<proteinExistence type="predicted"/>
<dbReference type="SUPFAM" id="SSF75304">
    <property type="entry name" value="Amidase signature (AS) enzymes"/>
    <property type="match status" value="1"/>
</dbReference>
<dbReference type="RefSeq" id="WP_211095377.1">
    <property type="nucleotide sequence ID" value="NZ_PGTY01000002.1"/>
</dbReference>
<comment type="caution">
    <text evidence="3">The sequence shown here is derived from an EMBL/GenBank/DDBJ whole genome shotgun (WGS) entry which is preliminary data.</text>
</comment>
<dbReference type="InterPro" id="IPR023631">
    <property type="entry name" value="Amidase_dom"/>
</dbReference>
<dbReference type="InterPro" id="IPR036928">
    <property type="entry name" value="AS_sf"/>
</dbReference>
<accession>A0A2M8W5V5</accession>
<reference evidence="3 4" key="1">
    <citation type="submission" date="2017-11" db="EMBL/GenBank/DDBJ databases">
        <title>Genomic Encyclopedia of Archaeal and Bacterial Type Strains, Phase II (KMG-II): From Individual Species to Whole Genera.</title>
        <authorList>
            <person name="Goeker M."/>
        </authorList>
    </citation>
    <scope>NUCLEOTIDE SEQUENCE [LARGE SCALE GENOMIC DNA]</scope>
    <source>
        <strain evidence="3 4">DSM 29128</strain>
    </source>
</reference>
<evidence type="ECO:0000259" key="2">
    <source>
        <dbReference type="Pfam" id="PF01425"/>
    </source>
</evidence>
<dbReference type="Pfam" id="PF01425">
    <property type="entry name" value="Amidase"/>
    <property type="match status" value="1"/>
</dbReference>
<feature type="region of interest" description="Disordered" evidence="1">
    <location>
        <begin position="100"/>
        <end position="120"/>
    </location>
</feature>
<name>A0A2M8W5V5_9RHOB</name>
<organism evidence="3 4">
    <name type="scientific">Yoonia maricola</name>
    <dbReference type="NCBI Taxonomy" id="420999"/>
    <lineage>
        <taxon>Bacteria</taxon>
        <taxon>Pseudomonadati</taxon>
        <taxon>Pseudomonadota</taxon>
        <taxon>Alphaproteobacteria</taxon>
        <taxon>Rhodobacterales</taxon>
        <taxon>Paracoccaceae</taxon>
        <taxon>Yoonia</taxon>
    </lineage>
</organism>
<keyword evidence="4" id="KW-1185">Reference proteome</keyword>
<sequence length="403" mass="41874">MRQRASKADPYVPQNLMQWEKHIHAFVSLCAEDVPKEGPLAGLTVGVKDVIDVAGVPTRNGSDAYKDAEPALQDAAVVAALRNAGARIVGKTTTTEFAFTDPTPCRNPHDLNRSPGGSSSGSGAAVAAGVVDIALGTQTAGSLCRPAAYCGVVGFKPSYGMLPTAGVTPLAASFDTVGIIASSVALAKKAFAAIAPTKISAAEPSSLKVVTGLWQTSVHVDEDALAGLHSATTALGTHIDNAPLSADVDAIVKAHRIVMNYEAAQAHGVMLQDARVDVLKPKFLAGLKAGLKISPDEAKQAADFLADAKQQFWGALAGAEIVLTLPVPEGAPLIDGTTGYQDWLTPWTVFGGPLVCLPWGPDRLGRPRSVMLAAHPGQDVQILETAAQLENRSPDLPRPQLPS</sequence>
<protein>
    <submittedName>
        <fullName evidence="3">Asp-tRNA(Asn)/Glu-tRNA(Gln) amidotransferase A subunit family amidase</fullName>
    </submittedName>
</protein>
<evidence type="ECO:0000256" key="1">
    <source>
        <dbReference type="SAM" id="MobiDB-lite"/>
    </source>
</evidence>
<dbReference type="PANTHER" id="PTHR11895">
    <property type="entry name" value="TRANSAMIDASE"/>
    <property type="match status" value="1"/>
</dbReference>
<gene>
    <name evidence="3" type="ORF">BC777_2671</name>
</gene>
<evidence type="ECO:0000313" key="3">
    <source>
        <dbReference type="EMBL" id="PJI86303.1"/>
    </source>
</evidence>
<dbReference type="Gene3D" id="3.90.1300.10">
    <property type="entry name" value="Amidase signature (AS) domain"/>
    <property type="match status" value="1"/>
</dbReference>
<dbReference type="PANTHER" id="PTHR11895:SF151">
    <property type="entry name" value="GLUTAMYL-TRNA(GLN) AMIDOTRANSFERASE SUBUNIT A"/>
    <property type="match status" value="1"/>
</dbReference>
<dbReference type="GO" id="GO:0016740">
    <property type="term" value="F:transferase activity"/>
    <property type="evidence" value="ECO:0007669"/>
    <property type="project" value="UniProtKB-KW"/>
</dbReference>
<dbReference type="AlphaFoldDB" id="A0A2M8W5V5"/>